<protein>
    <submittedName>
        <fullName evidence="2">Putative cytochrome P460</fullName>
    </submittedName>
</protein>
<dbReference type="InterPro" id="IPR038142">
    <property type="entry name" value="Cytochrome_P460_sp"/>
</dbReference>
<gene>
    <name evidence="2" type="ORF">MNBD_GAMMA08-1762</name>
</gene>
<feature type="domain" description="Cytochrome P460" evidence="1">
    <location>
        <begin position="40"/>
        <end position="166"/>
    </location>
</feature>
<dbReference type="CDD" id="cd20753">
    <property type="entry name" value="cyt_P460_Mc-like"/>
    <property type="match status" value="1"/>
</dbReference>
<dbReference type="Gene3D" id="3.50.70.20">
    <property type="entry name" value="Cytochrome P460"/>
    <property type="match status" value="1"/>
</dbReference>
<dbReference type="EMBL" id="UOFH01000405">
    <property type="protein sequence ID" value="VAW67748.1"/>
    <property type="molecule type" value="Genomic_DNA"/>
</dbReference>
<accession>A0A3B0XHH6</accession>
<evidence type="ECO:0000313" key="2">
    <source>
        <dbReference type="EMBL" id="VAW67748.1"/>
    </source>
</evidence>
<dbReference type="AlphaFoldDB" id="A0A3B0XHH6"/>
<sequence length="172" mass="19020">MKLKHFALSAAATFMALTLASPSLFAGNSVQLSPNGIALPEGYKDWKVISISHRVDNKTMRTILGNDIAIKAARAGNTNPWPKGSILGKLVWKQKAKESWSAAIAPDKFVHAEFMFKDSVKYKSTGGWGYARWKGLDQKPHGKDKNFAQECVECHKPVKDNDWVFTTPASMP</sequence>
<dbReference type="InterPro" id="IPR032033">
    <property type="entry name" value="Cytochrome_P460"/>
</dbReference>
<name>A0A3B0XHH6_9ZZZZ</name>
<dbReference type="Pfam" id="PF16694">
    <property type="entry name" value="Cytochrome_P460"/>
    <property type="match status" value="1"/>
</dbReference>
<evidence type="ECO:0000259" key="1">
    <source>
        <dbReference type="Pfam" id="PF16694"/>
    </source>
</evidence>
<proteinExistence type="predicted"/>
<reference evidence="2" key="1">
    <citation type="submission" date="2018-06" db="EMBL/GenBank/DDBJ databases">
        <authorList>
            <person name="Zhirakovskaya E."/>
        </authorList>
    </citation>
    <scope>NUCLEOTIDE SEQUENCE</scope>
</reference>
<organism evidence="2">
    <name type="scientific">hydrothermal vent metagenome</name>
    <dbReference type="NCBI Taxonomy" id="652676"/>
    <lineage>
        <taxon>unclassified sequences</taxon>
        <taxon>metagenomes</taxon>
        <taxon>ecological metagenomes</taxon>
    </lineage>
</organism>